<evidence type="ECO:0000256" key="7">
    <source>
        <dbReference type="ARBA" id="ARBA00023128"/>
    </source>
</evidence>
<dbReference type="EMBL" id="CCYA01000391">
    <property type="protein sequence ID" value="CEH16729.1"/>
    <property type="molecule type" value="Genomic_DNA"/>
</dbReference>
<comment type="subcellular location">
    <subcellularLocation>
        <location evidence="1">Mitochondrion inner membrane</location>
    </subcellularLocation>
</comment>
<dbReference type="OrthoDB" id="14603at2759"/>
<proteinExistence type="inferred from homology"/>
<evidence type="ECO:0000256" key="8">
    <source>
        <dbReference type="ARBA" id="ARBA00023136"/>
    </source>
</evidence>
<dbReference type="GO" id="GO:0005743">
    <property type="term" value="C:mitochondrial inner membrane"/>
    <property type="evidence" value="ECO:0007669"/>
    <property type="project" value="UniProtKB-SubCell"/>
</dbReference>
<evidence type="ECO:0000256" key="5">
    <source>
        <dbReference type="ARBA" id="ARBA00022792"/>
    </source>
</evidence>
<evidence type="ECO:0000256" key="4">
    <source>
        <dbReference type="ARBA" id="ARBA00022692"/>
    </source>
</evidence>
<evidence type="ECO:0000256" key="3">
    <source>
        <dbReference type="ARBA" id="ARBA00017689"/>
    </source>
</evidence>
<accession>A0A0P1BLX2</accession>
<comment type="similarity">
    <text evidence="2">Belongs to the COX20 family.</text>
</comment>
<keyword evidence="5" id="KW-0999">Mitochondrion inner membrane</keyword>
<keyword evidence="11" id="KW-1185">Reference proteome</keyword>
<evidence type="ECO:0000256" key="9">
    <source>
        <dbReference type="SAM" id="MobiDB-lite"/>
    </source>
</evidence>
<dbReference type="PANTHER" id="PTHR31586">
    <property type="entry name" value="CYTOCHROME C OXIDASE PROTEIN 20"/>
    <property type="match status" value="1"/>
</dbReference>
<organism evidence="10 11">
    <name type="scientific">Ceraceosorus bombacis</name>
    <dbReference type="NCBI Taxonomy" id="401625"/>
    <lineage>
        <taxon>Eukaryota</taxon>
        <taxon>Fungi</taxon>
        <taxon>Dikarya</taxon>
        <taxon>Basidiomycota</taxon>
        <taxon>Ustilaginomycotina</taxon>
        <taxon>Exobasidiomycetes</taxon>
        <taxon>Ceraceosorales</taxon>
        <taxon>Ceraceosoraceae</taxon>
        <taxon>Ceraceosorus</taxon>
    </lineage>
</organism>
<evidence type="ECO:0000256" key="6">
    <source>
        <dbReference type="ARBA" id="ARBA00022989"/>
    </source>
</evidence>
<keyword evidence="8" id="KW-0472">Membrane</keyword>
<dbReference type="Proteomes" id="UP000054845">
    <property type="component" value="Unassembled WGS sequence"/>
</dbReference>
<dbReference type="InterPro" id="IPR022533">
    <property type="entry name" value="Cox20"/>
</dbReference>
<name>A0A0P1BLX2_9BASI</name>
<evidence type="ECO:0000313" key="10">
    <source>
        <dbReference type="EMBL" id="CEH16729.1"/>
    </source>
</evidence>
<dbReference type="AlphaFoldDB" id="A0A0P1BLX2"/>
<evidence type="ECO:0000256" key="1">
    <source>
        <dbReference type="ARBA" id="ARBA00004273"/>
    </source>
</evidence>
<reference evidence="10 11" key="1">
    <citation type="submission" date="2014-09" db="EMBL/GenBank/DDBJ databases">
        <authorList>
            <person name="Magalhaes I.L.F."/>
            <person name="Oliveira U."/>
            <person name="Santos F.R."/>
            <person name="Vidigal T.H.D.A."/>
            <person name="Brescovit A.D."/>
            <person name="Santos A.J."/>
        </authorList>
    </citation>
    <scope>NUCLEOTIDE SEQUENCE [LARGE SCALE GENOMIC DNA]</scope>
</reference>
<sequence length="151" mass="15495">MSDPSSSTSSSTSSVPSHRNPTHVLPAPRSEQQQQAGVGEALKSFKPAQAANRLSSGRVHCAKQSLLLGTATAAGVGGISALAGRGPKRSLNWGIGAWFLITISSWELCRRSRAAEAQRMKIAIEAFSKKRAAAAGTSGGAGGTPAPSSQR</sequence>
<dbReference type="PANTHER" id="PTHR31586:SF1">
    <property type="entry name" value="CYTOCHROME C OXIDASE ASSEMBLY PROTEIN COX20, MITOCHONDRIAL"/>
    <property type="match status" value="1"/>
</dbReference>
<evidence type="ECO:0000313" key="11">
    <source>
        <dbReference type="Proteomes" id="UP000054845"/>
    </source>
</evidence>
<keyword evidence="4" id="KW-0812">Transmembrane</keyword>
<dbReference type="Pfam" id="PF12597">
    <property type="entry name" value="Cox20"/>
    <property type="match status" value="1"/>
</dbReference>
<keyword evidence="6" id="KW-1133">Transmembrane helix</keyword>
<feature type="compositionally biased region" description="Low complexity" evidence="9">
    <location>
        <begin position="1"/>
        <end position="17"/>
    </location>
</feature>
<dbReference type="GO" id="GO:0033617">
    <property type="term" value="P:mitochondrial respiratory chain complex IV assembly"/>
    <property type="evidence" value="ECO:0007669"/>
    <property type="project" value="InterPro"/>
</dbReference>
<keyword evidence="7" id="KW-0496">Mitochondrion</keyword>
<evidence type="ECO:0000256" key="2">
    <source>
        <dbReference type="ARBA" id="ARBA00009575"/>
    </source>
</evidence>
<protein>
    <recommendedName>
        <fullName evidence="3">Cytochrome c oxidase assembly protein COX20, mitochondrial</fullName>
    </recommendedName>
</protein>
<feature type="region of interest" description="Disordered" evidence="9">
    <location>
        <begin position="1"/>
        <end position="40"/>
    </location>
</feature>